<dbReference type="Proteomes" id="UP000484988">
    <property type="component" value="Unassembled WGS sequence"/>
</dbReference>
<name>A0A6A0AND7_9ACTN</name>
<comment type="caution">
    <text evidence="2">The sequence shown here is derived from an EMBL/GenBank/DDBJ whole genome shotgun (WGS) entry which is preliminary data.</text>
</comment>
<dbReference type="EMBL" id="BLLG01000001">
    <property type="protein sequence ID" value="GFH34362.1"/>
    <property type="molecule type" value="Genomic_DNA"/>
</dbReference>
<dbReference type="AlphaFoldDB" id="A0A6A0AND7"/>
<keyword evidence="3" id="KW-1185">Reference proteome</keyword>
<evidence type="ECO:0000313" key="2">
    <source>
        <dbReference type="EMBL" id="GFH34362.1"/>
    </source>
</evidence>
<sequence>MVNAAIRALWEKSGSRLSSADEARYQQLLVEWAAAVAAERTRADEADEEPGAAGTTAGGAPLVSAVLQLPRAA</sequence>
<feature type="region of interest" description="Disordered" evidence="1">
    <location>
        <begin position="39"/>
        <end position="59"/>
    </location>
</feature>
<evidence type="ECO:0000256" key="1">
    <source>
        <dbReference type="SAM" id="MobiDB-lite"/>
    </source>
</evidence>
<reference evidence="2 3" key="1">
    <citation type="submission" date="2020-02" db="EMBL/GenBank/DDBJ databases">
        <title>Whole Genome Shotgun Sequence of Streptomyces sp. strain CWH03.</title>
        <authorList>
            <person name="Dohra H."/>
            <person name="Kodani S."/>
            <person name="Yamamura H."/>
        </authorList>
    </citation>
    <scope>NUCLEOTIDE SEQUENCE [LARGE SCALE GENOMIC DNA]</scope>
    <source>
        <strain evidence="2 3">CWH03</strain>
    </source>
</reference>
<accession>A0A6A0AND7</accession>
<protein>
    <submittedName>
        <fullName evidence="2">Uncharacterized protein</fullName>
    </submittedName>
</protein>
<evidence type="ECO:0000313" key="3">
    <source>
        <dbReference type="Proteomes" id="UP000484988"/>
    </source>
</evidence>
<proteinExistence type="predicted"/>
<organism evidence="2 3">
    <name type="scientific">Streptomyces pacificus</name>
    <dbReference type="NCBI Taxonomy" id="2705029"/>
    <lineage>
        <taxon>Bacteria</taxon>
        <taxon>Bacillati</taxon>
        <taxon>Actinomycetota</taxon>
        <taxon>Actinomycetes</taxon>
        <taxon>Kitasatosporales</taxon>
        <taxon>Streptomycetaceae</taxon>
        <taxon>Streptomyces</taxon>
    </lineage>
</organism>
<gene>
    <name evidence="2" type="ORF">SCWH03_05760</name>
</gene>